<dbReference type="EMBL" id="JAYMYQ010000010">
    <property type="protein sequence ID" value="KAK7307024.1"/>
    <property type="molecule type" value="Genomic_DNA"/>
</dbReference>
<evidence type="ECO:0000313" key="2">
    <source>
        <dbReference type="Proteomes" id="UP001367508"/>
    </source>
</evidence>
<accession>A0AAN9PQY2</accession>
<protein>
    <submittedName>
        <fullName evidence="1">Uncharacterized protein</fullName>
    </submittedName>
</protein>
<proteinExistence type="predicted"/>
<keyword evidence="2" id="KW-1185">Reference proteome</keyword>
<dbReference type="Proteomes" id="UP001367508">
    <property type="component" value="Unassembled WGS sequence"/>
</dbReference>
<sequence length="141" mass="16370">MGHKDKKKRSFSSTLRSLLVFIFGGNMKKSKTAASSGPVATMVAASKHFSSPHKVRFVDAYRVMERERARRGDKERKRAQTFLLLMKEYPREYLRKKTIQGKRKLIKKEKTKGGFYCQMKKAHETRMGAATCDPSFFSLRW</sequence>
<dbReference type="AlphaFoldDB" id="A0AAN9PQY2"/>
<gene>
    <name evidence="1" type="ORF">VNO77_39716</name>
</gene>
<evidence type="ECO:0000313" key="1">
    <source>
        <dbReference type="EMBL" id="KAK7307024.1"/>
    </source>
</evidence>
<reference evidence="1 2" key="1">
    <citation type="submission" date="2024-01" db="EMBL/GenBank/DDBJ databases">
        <title>The genomes of 5 underutilized Papilionoideae crops provide insights into root nodulation and disease resistanc.</title>
        <authorList>
            <person name="Jiang F."/>
        </authorList>
    </citation>
    <scope>NUCLEOTIDE SEQUENCE [LARGE SCALE GENOMIC DNA]</scope>
    <source>
        <strain evidence="1">LVBAO_FW01</strain>
        <tissue evidence="1">Leaves</tissue>
    </source>
</reference>
<comment type="caution">
    <text evidence="1">The sequence shown here is derived from an EMBL/GenBank/DDBJ whole genome shotgun (WGS) entry which is preliminary data.</text>
</comment>
<organism evidence="1 2">
    <name type="scientific">Canavalia gladiata</name>
    <name type="common">Sword bean</name>
    <name type="synonym">Dolichos gladiatus</name>
    <dbReference type="NCBI Taxonomy" id="3824"/>
    <lineage>
        <taxon>Eukaryota</taxon>
        <taxon>Viridiplantae</taxon>
        <taxon>Streptophyta</taxon>
        <taxon>Embryophyta</taxon>
        <taxon>Tracheophyta</taxon>
        <taxon>Spermatophyta</taxon>
        <taxon>Magnoliopsida</taxon>
        <taxon>eudicotyledons</taxon>
        <taxon>Gunneridae</taxon>
        <taxon>Pentapetalae</taxon>
        <taxon>rosids</taxon>
        <taxon>fabids</taxon>
        <taxon>Fabales</taxon>
        <taxon>Fabaceae</taxon>
        <taxon>Papilionoideae</taxon>
        <taxon>50 kb inversion clade</taxon>
        <taxon>NPAAA clade</taxon>
        <taxon>indigoferoid/millettioid clade</taxon>
        <taxon>Phaseoleae</taxon>
        <taxon>Canavalia</taxon>
    </lineage>
</organism>
<name>A0AAN9PQY2_CANGL</name>